<evidence type="ECO:0000313" key="1">
    <source>
        <dbReference type="EnsemblPlants" id="EMT26255"/>
    </source>
</evidence>
<dbReference type="AlphaFoldDB" id="M8BMR6"/>
<reference evidence="1" key="1">
    <citation type="submission" date="2015-06" db="UniProtKB">
        <authorList>
            <consortium name="EnsemblPlants"/>
        </authorList>
    </citation>
    <scope>IDENTIFICATION</scope>
</reference>
<name>M8BMR6_AEGTA</name>
<protein>
    <submittedName>
        <fullName evidence="1">Uncharacterized protein</fullName>
    </submittedName>
</protein>
<accession>M8BMR6</accession>
<proteinExistence type="predicted"/>
<sequence length="357" mass="39412">MPTNKYQLEIRKHFLQINRIISSITRVRRQEYTTARRRALFICPMMLAHGQEDEQGSTTVVAVVCLQAQRVAGLPASVGQIELTCRLVQHPPHVHPLDDLEDDDDGVGDCHEATAAQRASASVSSGSGDFRSQVLLLHCGAITPSLRAVLTVSLTLRHPGQRHHQQQQQQHLQVHLGAERPGVLTYPLTGAAAGGLLTLALHRKLLSLPPPSTATSCCLPLPACCRQRRRGINTTNKSHNQQQQQQHGIQYDSGDESSSGFIIIEKELRRPPSESLPTAATDSNIDQDNMKLDQEELDRVEDEFLAMLELSAGTTTCVELDFDLDLHLYLDKLVREAEAELGNASTTHLPNLLLHPM</sequence>
<organism evidence="1">
    <name type="scientific">Aegilops tauschii</name>
    <name type="common">Tausch's goatgrass</name>
    <name type="synonym">Aegilops squarrosa</name>
    <dbReference type="NCBI Taxonomy" id="37682"/>
    <lineage>
        <taxon>Eukaryota</taxon>
        <taxon>Viridiplantae</taxon>
        <taxon>Streptophyta</taxon>
        <taxon>Embryophyta</taxon>
        <taxon>Tracheophyta</taxon>
        <taxon>Spermatophyta</taxon>
        <taxon>Magnoliopsida</taxon>
        <taxon>Liliopsida</taxon>
        <taxon>Poales</taxon>
        <taxon>Poaceae</taxon>
        <taxon>BOP clade</taxon>
        <taxon>Pooideae</taxon>
        <taxon>Triticodae</taxon>
        <taxon>Triticeae</taxon>
        <taxon>Triticinae</taxon>
        <taxon>Aegilops</taxon>
    </lineage>
</organism>
<dbReference type="EnsemblPlants" id="EMT26255">
    <property type="protein sequence ID" value="EMT26255"/>
    <property type="gene ID" value="F775_03709"/>
</dbReference>